<comment type="catalytic activity">
    <reaction evidence="1 10">
        <text>a (3R)-hydroxyacyl-[ACP] = a (2E)-enoyl-[ACP] + H2O</text>
        <dbReference type="Rhea" id="RHEA:13097"/>
        <dbReference type="Rhea" id="RHEA-COMP:9925"/>
        <dbReference type="Rhea" id="RHEA-COMP:9945"/>
        <dbReference type="ChEBI" id="CHEBI:15377"/>
        <dbReference type="ChEBI" id="CHEBI:78784"/>
        <dbReference type="ChEBI" id="CHEBI:78827"/>
        <dbReference type="EC" id="4.2.1.59"/>
    </reaction>
</comment>
<dbReference type="RefSeq" id="WP_210059991.1">
    <property type="nucleotide sequence ID" value="NZ_JAGGLJ010000002.1"/>
</dbReference>
<comment type="caution">
    <text evidence="11">The sequence shown here is derived from an EMBL/GenBank/DDBJ whole genome shotgun (WGS) entry which is preliminary data.</text>
</comment>
<dbReference type="EMBL" id="JAGGLJ010000002">
    <property type="protein sequence ID" value="MBP2024682.1"/>
    <property type="molecule type" value="Genomic_DNA"/>
</dbReference>
<dbReference type="NCBIfam" id="NF000582">
    <property type="entry name" value="PRK00006.1"/>
    <property type="match status" value="1"/>
</dbReference>
<comment type="subcellular location">
    <subcellularLocation>
        <location evidence="2 10">Cytoplasm</location>
    </subcellularLocation>
</comment>
<name>A0ABS4KA89_9FIRM</name>
<keyword evidence="4 10" id="KW-0963">Cytoplasm</keyword>
<comment type="similarity">
    <text evidence="3 10">Belongs to the thioester dehydratase family. FabZ subfamily.</text>
</comment>
<protein>
    <recommendedName>
        <fullName evidence="10">3-hydroxyacyl-[acyl-carrier-protein] dehydratase FabZ</fullName>
        <ecNumber evidence="10">4.2.1.59</ecNumber>
    </recommendedName>
    <alternativeName>
        <fullName evidence="10">(3R)-hydroxymyristoyl-[acyl-carrier-protein] dehydratase</fullName>
        <shortName evidence="10">(3R)-hydroxymyristoyl-ACP dehydrase</shortName>
    </alternativeName>
    <alternativeName>
        <fullName evidence="10">Beta-hydroxyacyl-ACP dehydratase</fullName>
    </alternativeName>
</protein>
<dbReference type="PANTHER" id="PTHR30272:SF1">
    <property type="entry name" value="3-HYDROXYACYL-[ACYL-CARRIER-PROTEIN] DEHYDRATASE"/>
    <property type="match status" value="1"/>
</dbReference>
<keyword evidence="5 10" id="KW-0444">Lipid biosynthesis</keyword>
<dbReference type="EC" id="4.2.1.59" evidence="10"/>
<feature type="active site" evidence="10">
    <location>
        <position position="49"/>
    </location>
</feature>
<organism evidence="11 12">
    <name type="scientific">Peptoniphilus stercorisuis</name>
    <dbReference type="NCBI Taxonomy" id="1436965"/>
    <lineage>
        <taxon>Bacteria</taxon>
        <taxon>Bacillati</taxon>
        <taxon>Bacillota</taxon>
        <taxon>Tissierellia</taxon>
        <taxon>Tissierellales</taxon>
        <taxon>Peptoniphilaceae</taxon>
        <taxon>Peptoniphilus</taxon>
    </lineage>
</organism>
<sequence>MEYNSDEIKKILPHRYPFLLVDRIIDGKEKEFIVGIKNISISDAVFQGHFPNHHVYPGVLIIESMAQVGAILLLSEEENKGKIALFTGIKNAKFKGEVFPGDRLIIKCEFIEKRLNIGFASAKAYVENKLVAFCEMSFAISLP</sequence>
<evidence type="ECO:0000256" key="3">
    <source>
        <dbReference type="ARBA" id="ARBA00009174"/>
    </source>
</evidence>
<keyword evidence="12" id="KW-1185">Reference proteome</keyword>
<evidence type="ECO:0000256" key="4">
    <source>
        <dbReference type="ARBA" id="ARBA00022490"/>
    </source>
</evidence>
<dbReference type="SUPFAM" id="SSF54637">
    <property type="entry name" value="Thioesterase/thiol ester dehydrase-isomerase"/>
    <property type="match status" value="1"/>
</dbReference>
<dbReference type="Pfam" id="PF07977">
    <property type="entry name" value="FabA"/>
    <property type="match status" value="1"/>
</dbReference>
<accession>A0ABS4KA89</accession>
<evidence type="ECO:0000256" key="8">
    <source>
        <dbReference type="ARBA" id="ARBA00023239"/>
    </source>
</evidence>
<evidence type="ECO:0000313" key="12">
    <source>
        <dbReference type="Proteomes" id="UP001519306"/>
    </source>
</evidence>
<comment type="function">
    <text evidence="9 10">Involved in unsaturated fatty acids biosynthesis. Catalyzes the dehydration of short chain beta-hydroxyacyl-ACPs and long chain saturated and unsaturated beta-hydroxyacyl-ACPs.</text>
</comment>
<evidence type="ECO:0000256" key="1">
    <source>
        <dbReference type="ARBA" id="ARBA00001055"/>
    </source>
</evidence>
<dbReference type="InterPro" id="IPR013114">
    <property type="entry name" value="FabA_FabZ"/>
</dbReference>
<evidence type="ECO:0000256" key="5">
    <source>
        <dbReference type="ARBA" id="ARBA00022516"/>
    </source>
</evidence>
<keyword evidence="6 10" id="KW-0441">Lipid A biosynthesis</keyword>
<dbReference type="HAMAP" id="MF_00406">
    <property type="entry name" value="FabZ"/>
    <property type="match status" value="1"/>
</dbReference>
<dbReference type="InterPro" id="IPR010084">
    <property type="entry name" value="FabZ"/>
</dbReference>
<reference evidence="11 12" key="1">
    <citation type="submission" date="2021-03" db="EMBL/GenBank/DDBJ databases">
        <title>Genomic Encyclopedia of Type Strains, Phase IV (KMG-IV): sequencing the most valuable type-strain genomes for metagenomic binning, comparative biology and taxonomic classification.</title>
        <authorList>
            <person name="Goeker M."/>
        </authorList>
    </citation>
    <scope>NUCLEOTIDE SEQUENCE [LARGE SCALE GENOMIC DNA]</scope>
    <source>
        <strain evidence="11 12">DSM 27563</strain>
    </source>
</reference>
<dbReference type="Proteomes" id="UP001519306">
    <property type="component" value="Unassembled WGS sequence"/>
</dbReference>
<dbReference type="Gene3D" id="3.10.129.10">
    <property type="entry name" value="Hotdog Thioesterase"/>
    <property type="match status" value="1"/>
</dbReference>
<keyword evidence="8 10" id="KW-0456">Lyase</keyword>
<dbReference type="InterPro" id="IPR029069">
    <property type="entry name" value="HotDog_dom_sf"/>
</dbReference>
<evidence type="ECO:0000313" key="11">
    <source>
        <dbReference type="EMBL" id="MBP2024682.1"/>
    </source>
</evidence>
<evidence type="ECO:0000256" key="2">
    <source>
        <dbReference type="ARBA" id="ARBA00004496"/>
    </source>
</evidence>
<keyword evidence="7 10" id="KW-0443">Lipid metabolism</keyword>
<evidence type="ECO:0000256" key="10">
    <source>
        <dbReference type="HAMAP-Rule" id="MF_00406"/>
    </source>
</evidence>
<proteinExistence type="inferred from homology"/>
<evidence type="ECO:0000256" key="6">
    <source>
        <dbReference type="ARBA" id="ARBA00022556"/>
    </source>
</evidence>
<evidence type="ECO:0000256" key="7">
    <source>
        <dbReference type="ARBA" id="ARBA00023098"/>
    </source>
</evidence>
<dbReference type="GO" id="GO:0019171">
    <property type="term" value="F:(3R)-hydroxyacyl-[acyl-carrier-protein] dehydratase activity"/>
    <property type="evidence" value="ECO:0007669"/>
    <property type="project" value="UniProtKB-EC"/>
</dbReference>
<dbReference type="PANTHER" id="PTHR30272">
    <property type="entry name" value="3-HYDROXYACYL-[ACYL-CARRIER-PROTEIN] DEHYDRATASE"/>
    <property type="match status" value="1"/>
</dbReference>
<dbReference type="CDD" id="cd01288">
    <property type="entry name" value="FabZ"/>
    <property type="match status" value="1"/>
</dbReference>
<evidence type="ECO:0000256" key="9">
    <source>
        <dbReference type="ARBA" id="ARBA00025049"/>
    </source>
</evidence>
<dbReference type="NCBIfam" id="TIGR01750">
    <property type="entry name" value="fabZ"/>
    <property type="match status" value="1"/>
</dbReference>
<gene>
    <name evidence="10" type="primary">fabZ</name>
    <name evidence="11" type="ORF">J2Z71_000198</name>
</gene>